<accession>A0A857KF34</accession>
<dbReference type="EMBL" id="CP045810">
    <property type="protein sequence ID" value="QHN38005.1"/>
    <property type="molecule type" value="Genomic_DNA"/>
</dbReference>
<evidence type="ECO:0000313" key="1">
    <source>
        <dbReference type="EMBL" id="QHN38005.1"/>
    </source>
</evidence>
<dbReference type="RefSeq" id="WP_005189114.1">
    <property type="nucleotide sequence ID" value="NZ_CP045804.1"/>
</dbReference>
<gene>
    <name evidence="1" type="ORF">GII30_01315</name>
</gene>
<sequence>MTTTELSKAAREYLEQPVDHLASIPWPFPDELEQFSYSVNVEPARVPRPTRGGEWGRHLVDLGGAEYPSHMADRRRILDADPSRTRVRPGMEPACWDLLLYYLRDLALSYPDLMHLDELGSTDTGRARFHWRNDILGTDQEFTLGDWSSIPGGPLDFLAREVPDDLLLVIERDGRLYFDAGIVTFAAAWSVSFDVGMDMYQIHAPVPGLIRDGVVDRAEMFLRRLPADQVYRRVNWTLSASDSHKLDVSLEELPEWSSDIDTMLGERDFGRARLRIELEHFIRLPMSGAVTFNIRTFMASLDDVKRIPEWADQLALVIETLDESIAAYKGFLHYRDDVVAFLRDR</sequence>
<dbReference type="Pfam" id="PF11927">
    <property type="entry name" value="HODM_asu-like"/>
    <property type="match status" value="1"/>
</dbReference>
<dbReference type="AlphaFoldDB" id="A0A857KF34"/>
<reference evidence="1" key="1">
    <citation type="journal article" date="2021" name="Nat. Microbiol.">
        <title>Cocultivation of an ultrasmall environmental parasitic bacterium with lytic ability against bacteria associated with wastewater foams.</title>
        <authorList>
            <person name="Batinovic S."/>
            <person name="Rose J.J.A."/>
            <person name="Ratcliffe J."/>
            <person name="Seviour R.J."/>
            <person name="Petrovski S."/>
        </authorList>
    </citation>
    <scope>NUCLEOTIDE SEQUENCE</scope>
    <source>
        <strain evidence="1">CON44</strain>
    </source>
</reference>
<organism evidence="1">
    <name type="scientific">Gordonia amarae</name>
    <dbReference type="NCBI Taxonomy" id="36821"/>
    <lineage>
        <taxon>Bacteria</taxon>
        <taxon>Bacillati</taxon>
        <taxon>Actinomycetota</taxon>
        <taxon>Actinomycetes</taxon>
        <taxon>Mycobacteriales</taxon>
        <taxon>Gordoniaceae</taxon>
        <taxon>Gordonia</taxon>
    </lineage>
</organism>
<name>A0A857KF34_9ACTN</name>
<dbReference type="InterPro" id="IPR021848">
    <property type="entry name" value="HODM_asu-like"/>
</dbReference>
<protein>
    <submittedName>
        <fullName evidence="1">DUF3445 domain-containing protein</fullName>
    </submittedName>
</protein>
<proteinExistence type="predicted"/>